<dbReference type="Pfam" id="PF10708">
    <property type="entry name" value="DUF2510"/>
    <property type="match status" value="1"/>
</dbReference>
<dbReference type="RefSeq" id="WP_378750638.1">
    <property type="nucleotide sequence ID" value="NZ_JBHSSV010000003.1"/>
</dbReference>
<organism evidence="3 4">
    <name type="scientific">Microbacterium koreense</name>
    <dbReference type="NCBI Taxonomy" id="323761"/>
    <lineage>
        <taxon>Bacteria</taxon>
        <taxon>Bacillati</taxon>
        <taxon>Actinomycetota</taxon>
        <taxon>Actinomycetes</taxon>
        <taxon>Micrococcales</taxon>
        <taxon>Microbacteriaceae</taxon>
        <taxon>Microbacterium</taxon>
    </lineage>
</organism>
<proteinExistence type="predicted"/>
<gene>
    <name evidence="3" type="ORF">ACFQZV_03970</name>
</gene>
<reference evidence="4" key="1">
    <citation type="journal article" date="2019" name="Int. J. Syst. Evol. Microbiol.">
        <title>The Global Catalogue of Microorganisms (GCM) 10K type strain sequencing project: providing services to taxonomists for standard genome sequencing and annotation.</title>
        <authorList>
            <consortium name="The Broad Institute Genomics Platform"/>
            <consortium name="The Broad Institute Genome Sequencing Center for Infectious Disease"/>
            <person name="Wu L."/>
            <person name="Ma J."/>
        </authorList>
    </citation>
    <scope>NUCLEOTIDE SEQUENCE [LARGE SCALE GENOMIC DNA]</scope>
    <source>
        <strain evidence="4">CCUG 50754</strain>
    </source>
</reference>
<protein>
    <submittedName>
        <fullName evidence="3">DUF2510 domain-containing protein</fullName>
    </submittedName>
</protein>
<dbReference type="EMBL" id="JBHTIM010000001">
    <property type="protein sequence ID" value="MFD0780455.1"/>
    <property type="molecule type" value="Genomic_DNA"/>
</dbReference>
<comment type="caution">
    <text evidence="3">The sequence shown here is derived from an EMBL/GenBank/DDBJ whole genome shotgun (WGS) entry which is preliminary data.</text>
</comment>
<accession>A0ABW2ZPT0</accession>
<evidence type="ECO:0000259" key="2">
    <source>
        <dbReference type="Pfam" id="PF10708"/>
    </source>
</evidence>
<evidence type="ECO:0000256" key="1">
    <source>
        <dbReference type="SAM" id="MobiDB-lite"/>
    </source>
</evidence>
<dbReference type="Proteomes" id="UP001597042">
    <property type="component" value="Unassembled WGS sequence"/>
</dbReference>
<name>A0ABW2ZPT0_9MICO</name>
<keyword evidence="4" id="KW-1185">Reference proteome</keyword>
<sequence>MNGSSFMKVESREPAGWYDDPHGTGMQRWFDGTAWTQVVREVSTPRKKPGGCSCAC</sequence>
<feature type="region of interest" description="Disordered" evidence="1">
    <location>
        <begin position="1"/>
        <end position="20"/>
    </location>
</feature>
<evidence type="ECO:0000313" key="3">
    <source>
        <dbReference type="EMBL" id="MFD0780455.1"/>
    </source>
</evidence>
<evidence type="ECO:0000313" key="4">
    <source>
        <dbReference type="Proteomes" id="UP001597042"/>
    </source>
</evidence>
<feature type="domain" description="DUF2510" evidence="2">
    <location>
        <begin position="15"/>
        <end position="45"/>
    </location>
</feature>
<dbReference type="InterPro" id="IPR018929">
    <property type="entry name" value="DUF2510"/>
</dbReference>